<dbReference type="PANTHER" id="PTHR46506">
    <property type="entry name" value="OS05G0143600 PROTEIN"/>
    <property type="match status" value="1"/>
</dbReference>
<dbReference type="Pfam" id="PF01419">
    <property type="entry name" value="Jacalin"/>
    <property type="match status" value="2"/>
</dbReference>
<dbReference type="AlphaFoldDB" id="A0A5N6M1J0"/>
<dbReference type="GO" id="GO:0030246">
    <property type="term" value="F:carbohydrate binding"/>
    <property type="evidence" value="ECO:0007669"/>
    <property type="project" value="UniProtKB-KW"/>
</dbReference>
<proteinExistence type="inferred from homology"/>
<organism evidence="4 5">
    <name type="scientific">Mikania micrantha</name>
    <name type="common">bitter vine</name>
    <dbReference type="NCBI Taxonomy" id="192012"/>
    <lineage>
        <taxon>Eukaryota</taxon>
        <taxon>Viridiplantae</taxon>
        <taxon>Streptophyta</taxon>
        <taxon>Embryophyta</taxon>
        <taxon>Tracheophyta</taxon>
        <taxon>Spermatophyta</taxon>
        <taxon>Magnoliopsida</taxon>
        <taxon>eudicotyledons</taxon>
        <taxon>Gunneridae</taxon>
        <taxon>Pentapetalae</taxon>
        <taxon>asterids</taxon>
        <taxon>campanulids</taxon>
        <taxon>Asterales</taxon>
        <taxon>Asteraceae</taxon>
        <taxon>Asteroideae</taxon>
        <taxon>Heliantheae alliance</taxon>
        <taxon>Eupatorieae</taxon>
        <taxon>Mikania</taxon>
    </lineage>
</organism>
<keyword evidence="5" id="KW-1185">Reference proteome</keyword>
<accession>A0A5N6M1J0</accession>
<dbReference type="EMBL" id="SZYD01000017">
    <property type="protein sequence ID" value="KAD3067632.1"/>
    <property type="molecule type" value="Genomic_DNA"/>
</dbReference>
<dbReference type="OrthoDB" id="4325201at2759"/>
<feature type="domain" description="Jacalin-type lectin" evidence="3">
    <location>
        <begin position="1"/>
        <end position="102"/>
    </location>
</feature>
<dbReference type="SUPFAM" id="SSF51101">
    <property type="entry name" value="Mannose-binding lectins"/>
    <property type="match status" value="2"/>
</dbReference>
<evidence type="ECO:0000313" key="4">
    <source>
        <dbReference type="EMBL" id="KAD3067632.1"/>
    </source>
</evidence>
<dbReference type="Proteomes" id="UP000326396">
    <property type="component" value="Linkage Group LG7"/>
</dbReference>
<evidence type="ECO:0000313" key="5">
    <source>
        <dbReference type="Proteomes" id="UP000326396"/>
    </source>
</evidence>
<sequence>MIEDLFMIPKKLVVGMVEMKNITLEFDEEITGINGTVGVSTGEYAGYTIISSLSFITNKRTHGPFGQATGTPFEVPWTRGSFGGFYGLAGYYLDGIGVYLKASQETARVGLWGTEVSTGLQYRWSFRLAENYRLTKITLDHGDKISSLVFTSEDCMGSMHVSNKAGGYNNGTAISEFSTGTCGGKTISSLCFVTNKRTHGPFGHVTGTGFSVPWSKGSFAGFYGTAKYCIDSIGVYLQATA</sequence>
<keyword evidence="2" id="KW-0430">Lectin</keyword>
<reference evidence="4 5" key="1">
    <citation type="submission" date="2019-05" db="EMBL/GenBank/DDBJ databases">
        <title>Mikania micrantha, genome provides insights into the molecular mechanism of rapid growth.</title>
        <authorList>
            <person name="Liu B."/>
        </authorList>
    </citation>
    <scope>NUCLEOTIDE SEQUENCE [LARGE SCALE GENOMIC DNA]</scope>
    <source>
        <strain evidence="4">NLD-2019</strain>
        <tissue evidence="4">Leaf</tissue>
    </source>
</reference>
<gene>
    <name evidence="4" type="ORF">E3N88_35512</name>
</gene>
<dbReference type="InterPro" id="IPR036404">
    <property type="entry name" value="Jacalin-like_lectin_dom_sf"/>
</dbReference>
<name>A0A5N6M1J0_9ASTR</name>
<dbReference type="InterPro" id="IPR001229">
    <property type="entry name" value="Jacalin-like_lectin_dom"/>
</dbReference>
<evidence type="ECO:0000256" key="1">
    <source>
        <dbReference type="ARBA" id="ARBA00006568"/>
    </source>
</evidence>
<dbReference type="SMART" id="SM00915">
    <property type="entry name" value="Jacalin"/>
    <property type="match status" value="2"/>
</dbReference>
<evidence type="ECO:0000259" key="3">
    <source>
        <dbReference type="PROSITE" id="PS51752"/>
    </source>
</evidence>
<dbReference type="PROSITE" id="PS51752">
    <property type="entry name" value="JACALIN_LECTIN"/>
    <property type="match status" value="2"/>
</dbReference>
<comment type="caution">
    <text evidence="4">The sequence shown here is derived from an EMBL/GenBank/DDBJ whole genome shotgun (WGS) entry which is preliminary data.</text>
</comment>
<evidence type="ECO:0000256" key="2">
    <source>
        <dbReference type="ARBA" id="ARBA00022734"/>
    </source>
</evidence>
<comment type="similarity">
    <text evidence="1">Belongs to the jacalin lectin family.</text>
</comment>
<dbReference type="Gene3D" id="2.100.10.30">
    <property type="entry name" value="Jacalin-like lectin domain"/>
    <property type="match status" value="2"/>
</dbReference>
<protein>
    <recommendedName>
        <fullName evidence="3">Jacalin-type lectin domain-containing protein</fullName>
    </recommendedName>
</protein>
<feature type="domain" description="Jacalin-type lectin" evidence="3">
    <location>
        <begin position="106"/>
        <end position="239"/>
    </location>
</feature>